<dbReference type="EMBL" id="BSDD01000004">
    <property type="protein sequence ID" value="GLH70792.1"/>
    <property type="molecule type" value="Genomic_DNA"/>
</dbReference>
<sequence length="267" mass="28333">MNPLALQLAADLGGTLLSAPGGSLLLVERLGPHTAPRVAVLGRTAEDLGPALAAIAALQARDLPLTLVGLLALDCDLAAALDLHRRRIGALVAALDAGLPWLDGRPMLPRRLPGRVYRTVPVALDKAPLGPLEKAELKQFLAGWDKARRKMTFRRPEWREAPDHEAHGGFEADLWPGVPVPPGAELRVPPLELPVGTPLADALRGALRTALGQPVPILPLPADPAPLHALRALTRDAAAFRGPARAWELALEALARLPAPPHFCARC</sequence>
<protein>
    <submittedName>
        <fullName evidence="1">Uncharacterized protein</fullName>
    </submittedName>
</protein>
<proteinExistence type="predicted"/>
<dbReference type="RefSeq" id="WP_285726366.1">
    <property type="nucleotide sequence ID" value="NZ_BSDD01000004.1"/>
</dbReference>
<gene>
    <name evidence="1" type="ORF">GETHPA_23250</name>
</gene>
<comment type="caution">
    <text evidence="1">The sequence shown here is derived from an EMBL/GenBank/DDBJ whole genome shotgun (WGS) entry which is preliminary data.</text>
</comment>
<evidence type="ECO:0000313" key="1">
    <source>
        <dbReference type="EMBL" id="GLH70792.1"/>
    </source>
</evidence>
<reference evidence="1 2" key="1">
    <citation type="journal article" date="2023" name="Antonie Van Leeuwenhoek">
        <title>Mesoterricola silvestris gen. nov., sp. nov., Mesoterricola sediminis sp. nov., Geothrix oryzae sp. nov., Geothrix edaphica sp. nov., Geothrix rubra sp. nov., and Geothrix limicola sp. nov., six novel members of Acidobacteriota isolated from soils.</title>
        <authorList>
            <person name="Itoh H."/>
            <person name="Sugisawa Y."/>
            <person name="Mise K."/>
            <person name="Xu Z."/>
            <person name="Kuniyasu M."/>
            <person name="Ushijima N."/>
            <person name="Kawano K."/>
            <person name="Kobayashi E."/>
            <person name="Shiratori Y."/>
            <person name="Masuda Y."/>
            <person name="Senoo K."/>
        </authorList>
    </citation>
    <scope>NUCLEOTIDE SEQUENCE [LARGE SCALE GENOMIC DNA]</scope>
    <source>
        <strain evidence="1 2">Red803</strain>
    </source>
</reference>
<keyword evidence="2" id="KW-1185">Reference proteome</keyword>
<name>A0ABQ5Q7N0_9BACT</name>
<accession>A0ABQ5Q7N0</accession>
<evidence type="ECO:0000313" key="2">
    <source>
        <dbReference type="Proteomes" id="UP001165089"/>
    </source>
</evidence>
<dbReference type="Proteomes" id="UP001165089">
    <property type="component" value="Unassembled WGS sequence"/>
</dbReference>
<organism evidence="1 2">
    <name type="scientific">Geothrix rubra</name>
    <dbReference type="NCBI Taxonomy" id="2927977"/>
    <lineage>
        <taxon>Bacteria</taxon>
        <taxon>Pseudomonadati</taxon>
        <taxon>Acidobacteriota</taxon>
        <taxon>Holophagae</taxon>
        <taxon>Holophagales</taxon>
        <taxon>Holophagaceae</taxon>
        <taxon>Geothrix</taxon>
    </lineage>
</organism>